<dbReference type="PANTHER" id="PTHR30388">
    <property type="entry name" value="ALDEHYDE OXIDOREDUCTASE MOLYBDENUM COFACTOR ASSEMBLY PROTEIN"/>
    <property type="match status" value="1"/>
</dbReference>
<dbReference type="InterPro" id="IPR027051">
    <property type="entry name" value="XdhC_Rossmann_dom"/>
</dbReference>
<name>Q0FXY7_9HYPH</name>
<dbReference type="AlphaFoldDB" id="Q0FXY7"/>
<dbReference type="InterPro" id="IPR003777">
    <property type="entry name" value="XdhC_CoxI"/>
</dbReference>
<dbReference type="STRING" id="217511.GCA_001463845_01850"/>
<dbReference type="Proteomes" id="UP000004310">
    <property type="component" value="Unassembled WGS sequence"/>
</dbReference>
<dbReference type="RefSeq" id="WP_007068675.1">
    <property type="nucleotide sequence ID" value="NZ_DS022272.1"/>
</dbReference>
<evidence type="ECO:0000259" key="1">
    <source>
        <dbReference type="Pfam" id="PF02625"/>
    </source>
</evidence>
<dbReference type="Pfam" id="PF13478">
    <property type="entry name" value="XdhC_C"/>
    <property type="match status" value="1"/>
</dbReference>
<dbReference type="Gene3D" id="3.40.50.720">
    <property type="entry name" value="NAD(P)-binding Rossmann-like Domain"/>
    <property type="match status" value="1"/>
</dbReference>
<dbReference type="SUPFAM" id="SSF51735">
    <property type="entry name" value="NAD(P)-binding Rossmann-fold domains"/>
    <property type="match status" value="1"/>
</dbReference>
<keyword evidence="4" id="KW-1185">Reference proteome</keyword>
<sequence>MKQDAILVTITRAYGSTPREAGAAMMVTSDHADGTIGGGRLEFDAIETARQMLATGATREERSVPLGPEIGQCCGGRVDLLFERADETTLSRRRVEAASRDAMRPNVFLFGAGHTGRALALALAPLPLNVTLVDPRSETLAGLPESIRTVAAAMPETMVADAPSDAAFVVMTHDHALDFLIAAEALRRRDTAYVGMIGSATKRARFKTYLREIGLEAEISRLTLPVGGSALRDKRPEVIAAMTAAELCTCLLSGQQKTMPVRLADAVL</sequence>
<proteinExistence type="predicted"/>
<evidence type="ECO:0000313" key="4">
    <source>
        <dbReference type="Proteomes" id="UP000004310"/>
    </source>
</evidence>
<dbReference type="Pfam" id="PF02625">
    <property type="entry name" value="XdhC_CoxI"/>
    <property type="match status" value="1"/>
</dbReference>
<dbReference type="eggNOG" id="COG1975">
    <property type="taxonomic scope" value="Bacteria"/>
</dbReference>
<protein>
    <submittedName>
        <fullName evidence="3">Xanthine dehydrogenase protein</fullName>
    </submittedName>
</protein>
<organism evidence="3 4">
    <name type="scientific">Fulvimarina pelagi HTCC2506</name>
    <dbReference type="NCBI Taxonomy" id="314231"/>
    <lineage>
        <taxon>Bacteria</taxon>
        <taxon>Pseudomonadati</taxon>
        <taxon>Pseudomonadota</taxon>
        <taxon>Alphaproteobacteria</taxon>
        <taxon>Hyphomicrobiales</taxon>
        <taxon>Aurantimonadaceae</taxon>
        <taxon>Fulvimarina</taxon>
    </lineage>
</organism>
<evidence type="ECO:0000313" key="3">
    <source>
        <dbReference type="EMBL" id="EAU39955.1"/>
    </source>
</evidence>
<dbReference type="NCBIfam" id="TIGR02964">
    <property type="entry name" value="xanthine_xdhC"/>
    <property type="match status" value="1"/>
</dbReference>
<gene>
    <name evidence="3" type="ORF">FP2506_17804</name>
</gene>
<comment type="caution">
    <text evidence="3">The sequence shown here is derived from an EMBL/GenBank/DDBJ whole genome shotgun (WGS) entry which is preliminary data.</text>
</comment>
<accession>Q0FXY7</accession>
<dbReference type="InterPro" id="IPR036291">
    <property type="entry name" value="NAD(P)-bd_dom_sf"/>
</dbReference>
<dbReference type="EMBL" id="AATP01000011">
    <property type="protein sequence ID" value="EAU39955.1"/>
    <property type="molecule type" value="Genomic_DNA"/>
</dbReference>
<dbReference type="InterPro" id="IPR052698">
    <property type="entry name" value="MoCofactor_Util/Proc"/>
</dbReference>
<dbReference type="PANTHER" id="PTHR30388:SF6">
    <property type="entry name" value="XANTHINE DEHYDROGENASE SUBUNIT A-RELATED"/>
    <property type="match status" value="1"/>
</dbReference>
<dbReference type="HOGENOM" id="CLU_041115_4_0_5"/>
<feature type="domain" description="XdhC- CoxI" evidence="1">
    <location>
        <begin position="3"/>
        <end position="60"/>
    </location>
</feature>
<reference evidence="3 4" key="1">
    <citation type="journal article" date="2010" name="J. Bacteriol.">
        <title>Genome sequence of Fulvimarina pelagi HTCC2506T, a Mn(II)-oxidizing alphaproteobacterium possessing an aerobic anoxygenic photosynthetic gene cluster and Xanthorhodopsin.</title>
        <authorList>
            <person name="Kang I."/>
            <person name="Oh H.M."/>
            <person name="Lim S.I."/>
            <person name="Ferriera S."/>
            <person name="Giovannoni S.J."/>
            <person name="Cho J.C."/>
        </authorList>
    </citation>
    <scope>NUCLEOTIDE SEQUENCE [LARGE SCALE GENOMIC DNA]</scope>
    <source>
        <strain evidence="3 4">HTCC2506</strain>
    </source>
</reference>
<feature type="domain" description="XdhC Rossmann" evidence="2">
    <location>
        <begin position="107"/>
        <end position="247"/>
    </location>
</feature>
<dbReference type="InterPro" id="IPR014308">
    <property type="entry name" value="Xanthine_DH_XdhC"/>
</dbReference>
<evidence type="ECO:0000259" key="2">
    <source>
        <dbReference type="Pfam" id="PF13478"/>
    </source>
</evidence>